<gene>
    <name evidence="6" type="primary">benM_2</name>
    <name evidence="6" type="ORF">ROA7450_02108</name>
</gene>
<proteinExistence type="inferred from homology"/>
<dbReference type="InterPro" id="IPR000847">
    <property type="entry name" value="LysR_HTH_N"/>
</dbReference>
<dbReference type="InterPro" id="IPR036390">
    <property type="entry name" value="WH_DNA-bd_sf"/>
</dbReference>
<dbReference type="Pfam" id="PF03466">
    <property type="entry name" value="LysR_substrate"/>
    <property type="match status" value="1"/>
</dbReference>
<feature type="domain" description="HTH lysR-type" evidence="5">
    <location>
        <begin position="5"/>
        <end position="62"/>
    </location>
</feature>
<name>A0A1X6Z7E5_9RHOB</name>
<dbReference type="PROSITE" id="PS50931">
    <property type="entry name" value="HTH_LYSR"/>
    <property type="match status" value="1"/>
</dbReference>
<dbReference type="PRINTS" id="PR00039">
    <property type="entry name" value="HTHLYSR"/>
</dbReference>
<accession>A0A1X6Z7E5</accession>
<dbReference type="AlphaFoldDB" id="A0A1X6Z7E5"/>
<dbReference type="Gene3D" id="3.40.190.10">
    <property type="entry name" value="Periplasmic binding protein-like II"/>
    <property type="match status" value="2"/>
</dbReference>
<dbReference type="InterPro" id="IPR036388">
    <property type="entry name" value="WH-like_DNA-bd_sf"/>
</dbReference>
<dbReference type="FunFam" id="1.10.10.10:FF:000001">
    <property type="entry name" value="LysR family transcriptional regulator"/>
    <property type="match status" value="1"/>
</dbReference>
<evidence type="ECO:0000256" key="2">
    <source>
        <dbReference type="ARBA" id="ARBA00023015"/>
    </source>
</evidence>
<comment type="similarity">
    <text evidence="1">Belongs to the LysR transcriptional regulatory family.</text>
</comment>
<evidence type="ECO:0000256" key="3">
    <source>
        <dbReference type="ARBA" id="ARBA00023125"/>
    </source>
</evidence>
<evidence type="ECO:0000256" key="4">
    <source>
        <dbReference type="ARBA" id="ARBA00023163"/>
    </source>
</evidence>
<keyword evidence="3" id="KW-0238">DNA-binding</keyword>
<reference evidence="6 7" key="1">
    <citation type="submission" date="2017-03" db="EMBL/GenBank/DDBJ databases">
        <authorList>
            <person name="Afonso C.L."/>
            <person name="Miller P.J."/>
            <person name="Scott M.A."/>
            <person name="Spackman E."/>
            <person name="Goraichik I."/>
            <person name="Dimitrov K.M."/>
            <person name="Suarez D.L."/>
            <person name="Swayne D.E."/>
        </authorList>
    </citation>
    <scope>NUCLEOTIDE SEQUENCE [LARGE SCALE GENOMIC DNA]</scope>
    <source>
        <strain evidence="6 7">CECT 7450</strain>
    </source>
</reference>
<dbReference type="GO" id="GO:0003677">
    <property type="term" value="F:DNA binding"/>
    <property type="evidence" value="ECO:0007669"/>
    <property type="project" value="UniProtKB-KW"/>
</dbReference>
<dbReference type="Proteomes" id="UP000193061">
    <property type="component" value="Unassembled WGS sequence"/>
</dbReference>
<keyword evidence="7" id="KW-1185">Reference proteome</keyword>
<dbReference type="EMBL" id="FWFX01000005">
    <property type="protein sequence ID" value="SLN42997.1"/>
    <property type="molecule type" value="Genomic_DNA"/>
</dbReference>
<evidence type="ECO:0000313" key="6">
    <source>
        <dbReference type="EMBL" id="SLN42997.1"/>
    </source>
</evidence>
<dbReference type="RefSeq" id="WP_085805620.1">
    <property type="nucleotide sequence ID" value="NZ_FWFX01000005.1"/>
</dbReference>
<evidence type="ECO:0000256" key="1">
    <source>
        <dbReference type="ARBA" id="ARBA00009437"/>
    </source>
</evidence>
<dbReference type="PANTHER" id="PTHR30579:SF7">
    <property type="entry name" value="HTH-TYPE TRANSCRIPTIONAL REGULATOR LRHA-RELATED"/>
    <property type="match status" value="1"/>
</dbReference>
<dbReference type="Gene3D" id="1.10.10.10">
    <property type="entry name" value="Winged helix-like DNA-binding domain superfamily/Winged helix DNA-binding domain"/>
    <property type="match status" value="1"/>
</dbReference>
<dbReference type="InterPro" id="IPR050176">
    <property type="entry name" value="LTTR"/>
</dbReference>
<keyword evidence="4" id="KW-0804">Transcription</keyword>
<sequence>MPPRLDIELLEAFVSVVETGSFTHASEKLHRTQPAVSMQLKRLEDRVGQKLIERHARKLELTGSGQALFSYAKNIVDMSAEAFQKVAAPELTGVVRIGIPEWFATDKLQEVICLFSRLNPQVKLEICVGYSSMLREKIKLGHLDIALAIRDPDRDPPTKIWREPLYWAIGREFDIDALDPVRLILFIPPCPFRAAGEAALNAIGREWKETLSTTSVAAVRVALKSGLGVSILPAGAVTSDLRVLHSEDGFPDLPPTELTIYRSKGRQNRTVNALRKHLVDHVGAAILNND</sequence>
<dbReference type="SUPFAM" id="SSF53850">
    <property type="entry name" value="Periplasmic binding protein-like II"/>
    <property type="match status" value="1"/>
</dbReference>
<dbReference type="Pfam" id="PF00126">
    <property type="entry name" value="HTH_1"/>
    <property type="match status" value="1"/>
</dbReference>
<keyword evidence="2" id="KW-0805">Transcription regulation</keyword>
<organism evidence="6 7">
    <name type="scientific">Roseovarius albus</name>
    <dbReference type="NCBI Taxonomy" id="1247867"/>
    <lineage>
        <taxon>Bacteria</taxon>
        <taxon>Pseudomonadati</taxon>
        <taxon>Pseudomonadota</taxon>
        <taxon>Alphaproteobacteria</taxon>
        <taxon>Rhodobacterales</taxon>
        <taxon>Roseobacteraceae</taxon>
        <taxon>Roseovarius</taxon>
    </lineage>
</organism>
<dbReference type="InterPro" id="IPR005119">
    <property type="entry name" value="LysR_subst-bd"/>
</dbReference>
<dbReference type="SUPFAM" id="SSF46785">
    <property type="entry name" value="Winged helix' DNA-binding domain"/>
    <property type="match status" value="1"/>
</dbReference>
<evidence type="ECO:0000259" key="5">
    <source>
        <dbReference type="PROSITE" id="PS50931"/>
    </source>
</evidence>
<dbReference type="PANTHER" id="PTHR30579">
    <property type="entry name" value="TRANSCRIPTIONAL REGULATOR"/>
    <property type="match status" value="1"/>
</dbReference>
<dbReference type="OrthoDB" id="9803735at2"/>
<protein>
    <submittedName>
        <fullName evidence="6">HTH-type transcriptional regulator BenM</fullName>
    </submittedName>
</protein>
<dbReference type="GO" id="GO:0003700">
    <property type="term" value="F:DNA-binding transcription factor activity"/>
    <property type="evidence" value="ECO:0007669"/>
    <property type="project" value="InterPro"/>
</dbReference>
<evidence type="ECO:0000313" key="7">
    <source>
        <dbReference type="Proteomes" id="UP000193061"/>
    </source>
</evidence>